<evidence type="ECO:0008006" key="9">
    <source>
        <dbReference type="Google" id="ProtNLM"/>
    </source>
</evidence>
<dbReference type="InterPro" id="IPR050638">
    <property type="entry name" value="AA-Vitamin_Transporters"/>
</dbReference>
<comment type="caution">
    <text evidence="7">The sequence shown here is derived from an EMBL/GenBank/DDBJ whole genome shotgun (WGS) entry which is preliminary data.</text>
</comment>
<keyword evidence="3 6" id="KW-0812">Transmembrane</keyword>
<comment type="similarity">
    <text evidence="2">Belongs to the EamA transporter family.</text>
</comment>
<evidence type="ECO:0000313" key="7">
    <source>
        <dbReference type="EMBL" id="RAS63963.1"/>
    </source>
</evidence>
<organism evidence="7 8">
    <name type="scientific">Lentzea atacamensis</name>
    <dbReference type="NCBI Taxonomy" id="531938"/>
    <lineage>
        <taxon>Bacteria</taxon>
        <taxon>Bacillati</taxon>
        <taxon>Actinomycetota</taxon>
        <taxon>Actinomycetes</taxon>
        <taxon>Pseudonocardiales</taxon>
        <taxon>Pseudonocardiaceae</taxon>
        <taxon>Lentzea</taxon>
    </lineage>
</organism>
<dbReference type="InterPro" id="IPR037185">
    <property type="entry name" value="EmrE-like"/>
</dbReference>
<feature type="transmembrane region" description="Helical" evidence="6">
    <location>
        <begin position="52"/>
        <end position="70"/>
    </location>
</feature>
<dbReference type="PANTHER" id="PTHR32322">
    <property type="entry name" value="INNER MEMBRANE TRANSPORTER"/>
    <property type="match status" value="1"/>
</dbReference>
<feature type="transmembrane region" description="Helical" evidence="6">
    <location>
        <begin position="20"/>
        <end position="45"/>
    </location>
</feature>
<dbReference type="EMBL" id="QLTT01000006">
    <property type="protein sequence ID" value="RAS63963.1"/>
    <property type="molecule type" value="Genomic_DNA"/>
</dbReference>
<dbReference type="PANTHER" id="PTHR32322:SF2">
    <property type="entry name" value="EAMA DOMAIN-CONTAINING PROTEIN"/>
    <property type="match status" value="1"/>
</dbReference>
<protein>
    <recommendedName>
        <fullName evidence="9">EamA-like transporter family protein</fullName>
    </recommendedName>
</protein>
<evidence type="ECO:0000256" key="5">
    <source>
        <dbReference type="ARBA" id="ARBA00023136"/>
    </source>
</evidence>
<feature type="transmembrane region" description="Helical" evidence="6">
    <location>
        <begin position="76"/>
        <end position="96"/>
    </location>
</feature>
<evidence type="ECO:0000313" key="8">
    <source>
        <dbReference type="Proteomes" id="UP000248714"/>
    </source>
</evidence>
<dbReference type="SUPFAM" id="SSF103481">
    <property type="entry name" value="Multidrug resistance efflux transporter EmrE"/>
    <property type="match status" value="1"/>
</dbReference>
<evidence type="ECO:0000256" key="2">
    <source>
        <dbReference type="ARBA" id="ARBA00007362"/>
    </source>
</evidence>
<comment type="subcellular location">
    <subcellularLocation>
        <location evidence="1">Membrane</location>
        <topology evidence="1">Multi-pass membrane protein</topology>
    </subcellularLocation>
</comment>
<evidence type="ECO:0000256" key="3">
    <source>
        <dbReference type="ARBA" id="ARBA00022692"/>
    </source>
</evidence>
<name>A0ABX9E7U0_9PSEU</name>
<sequence length="125" mass="13186">MAGLLVQACQFPGVYLGLRLGVPASVTALVISCTPVLTAVVAAWAFRVRTGLRQVAGLALGVAAVLAALWDRLGSFGSGAVFAVLGMLGFVAGGVYQQKFCRDTDFRSATACSRPCRCRWSVCWR</sequence>
<evidence type="ECO:0000256" key="4">
    <source>
        <dbReference type="ARBA" id="ARBA00022989"/>
    </source>
</evidence>
<evidence type="ECO:0000256" key="6">
    <source>
        <dbReference type="SAM" id="Phobius"/>
    </source>
</evidence>
<keyword evidence="5 6" id="KW-0472">Membrane</keyword>
<keyword evidence="8" id="KW-1185">Reference proteome</keyword>
<accession>A0ABX9E7U0</accession>
<evidence type="ECO:0000256" key="1">
    <source>
        <dbReference type="ARBA" id="ARBA00004141"/>
    </source>
</evidence>
<dbReference type="Proteomes" id="UP000248714">
    <property type="component" value="Unassembled WGS sequence"/>
</dbReference>
<reference evidence="7 8" key="1">
    <citation type="submission" date="2018-06" db="EMBL/GenBank/DDBJ databases">
        <title>Genomic Encyclopedia of Type Strains, Phase IV (KMG-IV): sequencing the most valuable type-strain genomes for metagenomic binning, comparative biology and taxonomic classification.</title>
        <authorList>
            <person name="Goeker M."/>
        </authorList>
    </citation>
    <scope>NUCLEOTIDE SEQUENCE [LARGE SCALE GENOMIC DNA]</scope>
    <source>
        <strain evidence="7 8">DSM 45479</strain>
    </source>
</reference>
<proteinExistence type="inferred from homology"/>
<dbReference type="RefSeq" id="WP_170166604.1">
    <property type="nucleotide sequence ID" value="NZ_QLTT01000006.1"/>
</dbReference>
<keyword evidence="4 6" id="KW-1133">Transmembrane helix</keyword>
<gene>
    <name evidence="7" type="ORF">C8D87_106366</name>
</gene>